<dbReference type="PANTHER" id="PTHR23424">
    <property type="entry name" value="SERUM AMYLOID A"/>
    <property type="match status" value="1"/>
</dbReference>
<feature type="region of interest" description="Disordered" evidence="2">
    <location>
        <begin position="91"/>
        <end position="127"/>
    </location>
</feature>
<feature type="compositionally biased region" description="Basic and acidic residues" evidence="2">
    <location>
        <begin position="91"/>
        <end position="107"/>
    </location>
</feature>
<dbReference type="GeneID" id="108682146"/>
<proteinExistence type="inferred from homology"/>
<dbReference type="RefSeq" id="XP_018026752.1">
    <property type="nucleotide sequence ID" value="XM_018171263.2"/>
</dbReference>
<organism evidence="4 5">
    <name type="scientific">Hyalella azteca</name>
    <name type="common">Amphipod</name>
    <dbReference type="NCBI Taxonomy" id="294128"/>
    <lineage>
        <taxon>Eukaryota</taxon>
        <taxon>Metazoa</taxon>
        <taxon>Ecdysozoa</taxon>
        <taxon>Arthropoda</taxon>
        <taxon>Crustacea</taxon>
        <taxon>Multicrustacea</taxon>
        <taxon>Malacostraca</taxon>
        <taxon>Eumalacostraca</taxon>
        <taxon>Peracarida</taxon>
        <taxon>Amphipoda</taxon>
        <taxon>Senticaudata</taxon>
        <taxon>Talitrida</taxon>
        <taxon>Talitroidea</taxon>
        <taxon>Hyalellidae</taxon>
        <taxon>Hyalella</taxon>
    </lineage>
</organism>
<dbReference type="SMART" id="SM00197">
    <property type="entry name" value="SAA"/>
    <property type="match status" value="1"/>
</dbReference>
<dbReference type="Proteomes" id="UP000694843">
    <property type="component" value="Unplaced"/>
</dbReference>
<dbReference type="KEGG" id="hazt:108682146"/>
<evidence type="ECO:0000256" key="2">
    <source>
        <dbReference type="SAM" id="MobiDB-lite"/>
    </source>
</evidence>
<keyword evidence="3" id="KW-0732">Signal</keyword>
<dbReference type="OrthoDB" id="6112826at2759"/>
<evidence type="ECO:0000256" key="3">
    <source>
        <dbReference type="SAM" id="SignalP"/>
    </source>
</evidence>
<dbReference type="InterPro" id="IPR000096">
    <property type="entry name" value="Serum_amyloid_A"/>
</dbReference>
<feature type="chain" id="PRO_5034042140" evidence="3">
    <location>
        <begin position="24"/>
        <end position="127"/>
    </location>
</feature>
<evidence type="ECO:0000256" key="1">
    <source>
        <dbReference type="ARBA" id="ARBA00007745"/>
    </source>
</evidence>
<evidence type="ECO:0000313" key="4">
    <source>
        <dbReference type="Proteomes" id="UP000694843"/>
    </source>
</evidence>
<sequence>MRVTVVLCALVALVLAVALPAQAQWYRRPGEAIGGAYDMYRAYSDMREANWKNSDRYFHSRGNQDAANRGPGGRWAAEKISNAREWFDQRVKGDSAADSARDQEANRWGRNGGDLNKYRPAGLPSKY</sequence>
<dbReference type="OMA" id="ISDTREF"/>
<evidence type="ECO:0000313" key="5">
    <source>
        <dbReference type="RefSeq" id="XP_018026752.1"/>
    </source>
</evidence>
<dbReference type="AlphaFoldDB" id="A0A8B7PN15"/>
<gene>
    <name evidence="5" type="primary">LOC108682146</name>
</gene>
<dbReference type="InterPro" id="IPR052464">
    <property type="entry name" value="Synovial_Prolif_Regulator"/>
</dbReference>
<protein>
    <submittedName>
        <fullName evidence="5">Serum amyloid A-5 protein isoform X1</fullName>
    </submittedName>
</protein>
<comment type="similarity">
    <text evidence="1">Belongs to the SAA family.</text>
</comment>
<dbReference type="PRINTS" id="PR00306">
    <property type="entry name" value="SERUMAMYLOID"/>
</dbReference>
<dbReference type="PANTHER" id="PTHR23424:SF29">
    <property type="entry name" value="SERUM AMYLOID A PROTEIN"/>
    <property type="match status" value="1"/>
</dbReference>
<dbReference type="Pfam" id="PF00277">
    <property type="entry name" value="SAA"/>
    <property type="match status" value="1"/>
</dbReference>
<dbReference type="GO" id="GO:0005576">
    <property type="term" value="C:extracellular region"/>
    <property type="evidence" value="ECO:0007669"/>
    <property type="project" value="InterPro"/>
</dbReference>
<name>A0A8B7PN15_HYAAZ</name>
<accession>A0A8B7PN15</accession>
<reference evidence="5" key="1">
    <citation type="submission" date="2025-08" db="UniProtKB">
        <authorList>
            <consortium name="RefSeq"/>
        </authorList>
    </citation>
    <scope>IDENTIFICATION</scope>
    <source>
        <tissue evidence="5">Whole organism</tissue>
    </source>
</reference>
<feature type="signal peptide" evidence="3">
    <location>
        <begin position="1"/>
        <end position="23"/>
    </location>
</feature>
<keyword evidence="4" id="KW-1185">Reference proteome</keyword>
<dbReference type="Gene3D" id="1.10.132.110">
    <property type="entry name" value="Serum amyloid A protein"/>
    <property type="match status" value="1"/>
</dbReference>